<proteinExistence type="predicted"/>
<feature type="transmembrane region" description="Helical" evidence="1">
    <location>
        <begin position="20"/>
        <end position="36"/>
    </location>
</feature>
<sequence length="53" mass="5779">MEGFRRFRYDGGGSRTVHGFLVLGGGFLVLGALFTYCSSHSFSGGCCEWCYSV</sequence>
<evidence type="ECO:0000256" key="1">
    <source>
        <dbReference type="SAM" id="Phobius"/>
    </source>
</evidence>
<organism evidence="2 3">
    <name type="scientific">Trifolium medium</name>
    <dbReference type="NCBI Taxonomy" id="97028"/>
    <lineage>
        <taxon>Eukaryota</taxon>
        <taxon>Viridiplantae</taxon>
        <taxon>Streptophyta</taxon>
        <taxon>Embryophyta</taxon>
        <taxon>Tracheophyta</taxon>
        <taxon>Spermatophyta</taxon>
        <taxon>Magnoliopsida</taxon>
        <taxon>eudicotyledons</taxon>
        <taxon>Gunneridae</taxon>
        <taxon>Pentapetalae</taxon>
        <taxon>rosids</taxon>
        <taxon>fabids</taxon>
        <taxon>Fabales</taxon>
        <taxon>Fabaceae</taxon>
        <taxon>Papilionoideae</taxon>
        <taxon>50 kb inversion clade</taxon>
        <taxon>NPAAA clade</taxon>
        <taxon>Hologalegina</taxon>
        <taxon>IRL clade</taxon>
        <taxon>Trifolieae</taxon>
        <taxon>Trifolium</taxon>
    </lineage>
</organism>
<name>A0A392SXP8_9FABA</name>
<keyword evidence="3" id="KW-1185">Reference proteome</keyword>
<dbReference type="EMBL" id="LXQA010456093">
    <property type="protein sequence ID" value="MCI52994.1"/>
    <property type="molecule type" value="Genomic_DNA"/>
</dbReference>
<keyword evidence="1" id="KW-0472">Membrane</keyword>
<keyword evidence="1" id="KW-1133">Transmembrane helix</keyword>
<evidence type="ECO:0000313" key="3">
    <source>
        <dbReference type="Proteomes" id="UP000265520"/>
    </source>
</evidence>
<accession>A0A392SXP8</accession>
<comment type="caution">
    <text evidence="2">The sequence shown here is derived from an EMBL/GenBank/DDBJ whole genome shotgun (WGS) entry which is preliminary data.</text>
</comment>
<dbReference type="Proteomes" id="UP000265520">
    <property type="component" value="Unassembled WGS sequence"/>
</dbReference>
<protein>
    <submittedName>
        <fullName evidence="2">Uncharacterized protein</fullName>
    </submittedName>
</protein>
<dbReference type="AlphaFoldDB" id="A0A392SXP8"/>
<evidence type="ECO:0000313" key="2">
    <source>
        <dbReference type="EMBL" id="MCI52994.1"/>
    </source>
</evidence>
<reference evidence="2 3" key="1">
    <citation type="journal article" date="2018" name="Front. Plant Sci.">
        <title>Red Clover (Trifolium pratense) and Zigzag Clover (T. medium) - A Picture of Genomic Similarities and Differences.</title>
        <authorList>
            <person name="Dluhosova J."/>
            <person name="Istvanek J."/>
            <person name="Nedelnik J."/>
            <person name="Repkova J."/>
        </authorList>
    </citation>
    <scope>NUCLEOTIDE SEQUENCE [LARGE SCALE GENOMIC DNA]</scope>
    <source>
        <strain evidence="3">cv. 10/8</strain>
        <tissue evidence="2">Leaf</tissue>
    </source>
</reference>
<keyword evidence="1" id="KW-0812">Transmembrane</keyword>